<comment type="function">
    <text evidence="3">Involved in regulation of actin and microtubule organization. Part of a WAVE complex that activates the Arp2/3 complex.</text>
</comment>
<comment type="subcellular location">
    <subcellularLocation>
        <location evidence="3">Cytoplasm</location>
        <location evidence="3">Cytoskeleton</location>
    </subcellularLocation>
</comment>
<dbReference type="PANTHER" id="PTHR12902">
    <property type="entry name" value="WASP-1"/>
    <property type="match status" value="1"/>
</dbReference>
<keyword evidence="2" id="KW-0862">Zinc</keyword>
<feature type="compositionally biased region" description="Low complexity" evidence="4">
    <location>
        <begin position="214"/>
        <end position="226"/>
    </location>
</feature>
<dbReference type="SUPFAM" id="SSF57850">
    <property type="entry name" value="RING/U-box"/>
    <property type="match status" value="1"/>
</dbReference>
<dbReference type="Proteomes" id="UP001157006">
    <property type="component" value="Chromosome 1S"/>
</dbReference>
<evidence type="ECO:0000259" key="5">
    <source>
        <dbReference type="PROSITE" id="PS50271"/>
    </source>
</evidence>
<dbReference type="Pfam" id="PF02148">
    <property type="entry name" value="zf-UBP"/>
    <property type="match status" value="1"/>
</dbReference>
<dbReference type="InterPro" id="IPR013083">
    <property type="entry name" value="Znf_RING/FYVE/PHD"/>
</dbReference>
<keyword evidence="7" id="KW-1185">Reference proteome</keyword>
<dbReference type="PANTHER" id="PTHR12902:SF35">
    <property type="entry name" value="PROTEIN SCAR"/>
    <property type="match status" value="1"/>
</dbReference>
<reference evidence="6 7" key="1">
    <citation type="submission" date="2023-01" db="EMBL/GenBank/DDBJ databases">
        <authorList>
            <person name="Kreplak J."/>
        </authorList>
    </citation>
    <scope>NUCLEOTIDE SEQUENCE [LARGE SCALE GENOMIC DNA]</scope>
</reference>
<feature type="domain" description="UBP-type" evidence="5">
    <location>
        <begin position="1"/>
        <end position="83"/>
    </location>
</feature>
<keyword evidence="3" id="KW-0206">Cytoskeleton</keyword>
<keyword evidence="2" id="KW-0863">Zinc-finger</keyword>
<evidence type="ECO:0000256" key="2">
    <source>
        <dbReference type="PROSITE-ProRule" id="PRU00502"/>
    </source>
</evidence>
<accession>A0AAV0ZAU1</accession>
<evidence type="ECO:0000313" key="6">
    <source>
        <dbReference type="EMBL" id="CAI8594907.1"/>
    </source>
</evidence>
<dbReference type="GO" id="GO:0030036">
    <property type="term" value="P:actin cytoskeleton organization"/>
    <property type="evidence" value="ECO:0007669"/>
    <property type="project" value="UniProtKB-UniRule"/>
</dbReference>
<keyword evidence="3" id="KW-0963">Cytoplasm</keyword>
<proteinExistence type="inferred from homology"/>
<dbReference type="GO" id="GO:0003779">
    <property type="term" value="F:actin binding"/>
    <property type="evidence" value="ECO:0007669"/>
    <property type="project" value="UniProtKB-UniRule"/>
</dbReference>
<dbReference type="InterPro" id="IPR028288">
    <property type="entry name" value="SCAR/WAVE_fam"/>
</dbReference>
<feature type="region of interest" description="Disordered" evidence="4">
    <location>
        <begin position="138"/>
        <end position="163"/>
    </location>
</feature>
<dbReference type="AlphaFoldDB" id="A0AAV0ZAU1"/>
<gene>
    <name evidence="6" type="ORF">VFH_I165000</name>
</gene>
<feature type="compositionally biased region" description="Polar residues" evidence="4">
    <location>
        <begin position="242"/>
        <end position="253"/>
    </location>
</feature>
<dbReference type="GO" id="GO:2000601">
    <property type="term" value="P:positive regulation of Arp2/3 complex-mediated actin nucleation"/>
    <property type="evidence" value="ECO:0007669"/>
    <property type="project" value="TreeGrafter"/>
</dbReference>
<dbReference type="GO" id="GO:0005856">
    <property type="term" value="C:cytoskeleton"/>
    <property type="evidence" value="ECO:0007669"/>
    <property type="project" value="UniProtKB-SubCell"/>
</dbReference>
<evidence type="ECO:0000256" key="1">
    <source>
        <dbReference type="ARBA" id="ARBA00006993"/>
    </source>
</evidence>
<evidence type="ECO:0000313" key="7">
    <source>
        <dbReference type="Proteomes" id="UP001157006"/>
    </source>
</evidence>
<comment type="similarity">
    <text evidence="1 3">Belongs to the SCAR/WAVE family.</text>
</comment>
<dbReference type="PROSITE" id="PS50271">
    <property type="entry name" value="ZF_UBP"/>
    <property type="match status" value="1"/>
</dbReference>
<feature type="region of interest" description="Disordered" evidence="4">
    <location>
        <begin position="278"/>
        <end position="302"/>
    </location>
</feature>
<dbReference type="EMBL" id="OX451735">
    <property type="protein sequence ID" value="CAI8594907.1"/>
    <property type="molecule type" value="Genomic_DNA"/>
</dbReference>
<organism evidence="6 7">
    <name type="scientific">Vicia faba</name>
    <name type="common">Broad bean</name>
    <name type="synonym">Faba vulgaris</name>
    <dbReference type="NCBI Taxonomy" id="3906"/>
    <lineage>
        <taxon>Eukaryota</taxon>
        <taxon>Viridiplantae</taxon>
        <taxon>Streptophyta</taxon>
        <taxon>Embryophyta</taxon>
        <taxon>Tracheophyta</taxon>
        <taxon>Spermatophyta</taxon>
        <taxon>Magnoliopsida</taxon>
        <taxon>eudicotyledons</taxon>
        <taxon>Gunneridae</taxon>
        <taxon>Pentapetalae</taxon>
        <taxon>rosids</taxon>
        <taxon>fabids</taxon>
        <taxon>Fabales</taxon>
        <taxon>Fabaceae</taxon>
        <taxon>Papilionoideae</taxon>
        <taxon>50 kb inversion clade</taxon>
        <taxon>NPAAA clade</taxon>
        <taxon>Hologalegina</taxon>
        <taxon>IRL clade</taxon>
        <taxon>Fabeae</taxon>
        <taxon>Vicia</taxon>
    </lineage>
</organism>
<protein>
    <recommendedName>
        <fullName evidence="3">Protein SCAR</fullName>
    </recommendedName>
    <alternativeName>
        <fullName evidence="3">Protein WAVE</fullName>
    </alternativeName>
</protein>
<dbReference type="GO" id="GO:0008270">
    <property type="term" value="F:zinc ion binding"/>
    <property type="evidence" value="ECO:0007669"/>
    <property type="project" value="UniProtKB-KW"/>
</dbReference>
<evidence type="ECO:0000256" key="4">
    <source>
        <dbReference type="SAM" id="MobiDB-lite"/>
    </source>
</evidence>
<keyword evidence="3" id="KW-0009">Actin-binding</keyword>
<feature type="region of interest" description="Disordered" evidence="4">
    <location>
        <begin position="205"/>
        <end position="265"/>
    </location>
</feature>
<dbReference type="GO" id="GO:0071933">
    <property type="term" value="F:Arp2/3 complex binding"/>
    <property type="evidence" value="ECO:0007669"/>
    <property type="project" value="TreeGrafter"/>
</dbReference>
<evidence type="ECO:0000256" key="3">
    <source>
        <dbReference type="RuleBase" id="RU367034"/>
    </source>
</evidence>
<keyword evidence="2" id="KW-0479">Metal-binding</keyword>
<dbReference type="GO" id="GO:0034237">
    <property type="term" value="F:protein kinase A regulatory subunit binding"/>
    <property type="evidence" value="ECO:0007669"/>
    <property type="project" value="TreeGrafter"/>
</dbReference>
<dbReference type="InterPro" id="IPR001607">
    <property type="entry name" value="Znf_UBP"/>
</dbReference>
<feature type="compositionally biased region" description="Basic and acidic residues" evidence="4">
    <location>
        <begin position="148"/>
        <end position="162"/>
    </location>
</feature>
<dbReference type="Gene3D" id="3.30.40.10">
    <property type="entry name" value="Zinc/RING finger domain, C3HC4 (zinc finger)"/>
    <property type="match status" value="1"/>
</dbReference>
<name>A0AAV0ZAU1_VICFA</name>
<sequence>MPCQSSSSSVHDLHIHTKKIQVNTNNHAVEHYKKTGYPLAVKLGTITADLETADVFSYPEDENNSTKIPILNGIESKKVGQVKCLKHLKVPDETELVDDDGQNKSLLMKTNGYLVKEPEQISPGGISEVSSEHLKVPDETELVDDDGQNEREGSLDCSRSDDATSEVDDYMDALATIDSELEIDNECGPKKSFLNVQKVIDSNGEEEHQLQAPFSDSQSFGDSSLSEEMSSFEQDRSEENNEVQAQLPDSRSAGTPCASDDDNRSFRKGRIEEHTQLQAQLSDFQSIGNSSPETKNMPSDQLSQAVELQKNYDEFVTHDDAHDLRREISDSGPVSSGSCPVDSECLLLSSDYGAKDTSLVSLPTRTLSDNTPDVPVEHLRLEDDEDTIYPIKDDTLPVVDFDNNSLNLDVCNPHVHSHTLLQVSNDLNLAHEGECGGHSDIEVMQEESLNEYCSELSVVGDIGSRGEDPICLPMELDLNSGTKLQLDDWDLQSNSDVKAMQLDSEDLFPVVETTIENSFAEELFSKFIHGNPQDEPDSAFKFRRDDDIMVNDIFPVKVMSKDLAVSVIPSLDNAETDTSIVNCQASNSIFSPSMNPSNLLESFPASPDSNRMEMGSNEVELTKFSTDLNVEKRENQLEPFAYITSPLTDFPAHLLTTVTQLPLTA</sequence>